<dbReference type="PANTHER" id="PTHR22957:SF337">
    <property type="entry name" value="TBC1 DOMAIN FAMILY MEMBER 5"/>
    <property type="match status" value="1"/>
</dbReference>
<feature type="compositionally biased region" description="Basic and acidic residues" evidence="2">
    <location>
        <begin position="678"/>
        <end position="691"/>
    </location>
</feature>
<evidence type="ECO:0000313" key="4">
    <source>
        <dbReference type="EMBL" id="KAI6645746.1"/>
    </source>
</evidence>
<feature type="domain" description="Rab-GAP TBC" evidence="3">
    <location>
        <begin position="127"/>
        <end position="397"/>
    </location>
</feature>
<dbReference type="Gene3D" id="1.10.8.270">
    <property type="entry name" value="putative rabgap domain of human tbc1 domain family member 14 like domains"/>
    <property type="match status" value="1"/>
</dbReference>
<dbReference type="GO" id="GO:0005096">
    <property type="term" value="F:GTPase activator activity"/>
    <property type="evidence" value="ECO:0007669"/>
    <property type="project" value="UniProtKB-KW"/>
</dbReference>
<dbReference type="SMART" id="SM00164">
    <property type="entry name" value="TBC"/>
    <property type="match status" value="1"/>
</dbReference>
<sequence>MVDSTNKSHKQLHVSSTGNAVLFTNTGIPSPIDLSSSQEHCPTDRQGSPIHITKNFNSSTERPINGTIETGEQGEGGDCNEDQYYPFPVKSEACIEKIKQDWTRAVEYLQEGDILSKLREMALHGELESQPLRGIAWRLFLGTLPTATEDWIDIVNKQREKYNSDKNKADIDPHKNASSHPLSNESNSAWNQFFLDQDLWLIVDQDVSRTWPEERIFTNERIRNIMRRVLFTYAKSQSKVDYRQGMHELLANIIYMMCREHERCPVSQEIPEYIRHVVDPSYLEEDAYTLFSELMEYCDIWYDGGHEEATFKARTNIRIETPFEKEGVVLGLTALSKKLNKIQGTLLKKHDPELSEYMDSLELSPQVYGIRWIRLLFGREFILKDILLLWDALFAQGTSLDLIDYIAIAILMAMKNSIIDHDQGDCLLRLMKYPQDFPVRDIINHALHLKHPSWPNPYGSIKPVISSEKLSTLSSPPREQIDYANNNSTEDPSKWSKMKVNQNWKSKSLRSNTIQVTNTQPLSIRSKIQSLPRPRVPKSAHTQLSNPLSSPKKQSESSLTGSNSQNPVATKTADDQISNLEKEIEFLRVKSDYCVGKLTAYVDHLQDIMYQSTFATKESEDLAYLAIAGIKQVRDVLKGQLELGDSSFGLDSNMYHYLRESNPNLVEDHISKDSPPSDQDKPPRYRLGSKELEEDSVDLFTNTSPPISAEMVEIHSPPDPLLDSSQDFPLSPSHPLEYID</sequence>
<dbReference type="FunFam" id="1.10.472.80:FF:000038">
    <property type="entry name" value="TBC1 domain family member 5"/>
    <property type="match status" value="1"/>
</dbReference>
<dbReference type="PROSITE" id="PS50086">
    <property type="entry name" value="TBC_RABGAP"/>
    <property type="match status" value="1"/>
</dbReference>
<comment type="caution">
    <text evidence="4">The sequence shown here is derived from an EMBL/GenBank/DDBJ whole genome shotgun (WGS) entry which is preliminary data.</text>
</comment>
<proteinExistence type="predicted"/>
<keyword evidence="5" id="KW-1185">Reference proteome</keyword>
<dbReference type="FunFam" id="1.10.8.270:FF:000011">
    <property type="entry name" value="TBC1 domain family member 5"/>
    <property type="match status" value="1"/>
</dbReference>
<evidence type="ECO:0000259" key="3">
    <source>
        <dbReference type="PROSITE" id="PS50086"/>
    </source>
</evidence>
<dbReference type="Pfam" id="PF00566">
    <property type="entry name" value="RabGAP-TBC"/>
    <property type="match status" value="1"/>
</dbReference>
<reference evidence="4 5" key="1">
    <citation type="journal article" date="2023" name="BMC Biol.">
        <title>The compact genome of the sponge Oopsacas minuta (Hexactinellida) is lacking key metazoan core genes.</title>
        <authorList>
            <person name="Santini S."/>
            <person name="Schenkelaars Q."/>
            <person name="Jourda C."/>
            <person name="Duchesne M."/>
            <person name="Belahbib H."/>
            <person name="Rocher C."/>
            <person name="Selva M."/>
            <person name="Riesgo A."/>
            <person name="Vervoort M."/>
            <person name="Leys S.P."/>
            <person name="Kodjabachian L."/>
            <person name="Le Bivic A."/>
            <person name="Borchiellini C."/>
            <person name="Claverie J.M."/>
            <person name="Renard E."/>
        </authorList>
    </citation>
    <scope>NUCLEOTIDE SEQUENCE [LARGE SCALE GENOMIC DNA]</scope>
    <source>
        <strain evidence="4">SPO-2</strain>
    </source>
</reference>
<dbReference type="EMBL" id="JAKMXF010000365">
    <property type="protein sequence ID" value="KAI6645746.1"/>
    <property type="molecule type" value="Genomic_DNA"/>
</dbReference>
<feature type="compositionally biased region" description="Polar residues" evidence="2">
    <location>
        <begin position="475"/>
        <end position="490"/>
    </location>
</feature>
<evidence type="ECO:0000313" key="5">
    <source>
        <dbReference type="Proteomes" id="UP001165289"/>
    </source>
</evidence>
<dbReference type="AlphaFoldDB" id="A0AAV7JAL5"/>
<feature type="region of interest" description="Disordered" evidence="2">
    <location>
        <begin position="34"/>
        <end position="79"/>
    </location>
</feature>
<dbReference type="SUPFAM" id="SSF47923">
    <property type="entry name" value="Ypt/Rab-GAP domain of gyp1p"/>
    <property type="match status" value="2"/>
</dbReference>
<dbReference type="GO" id="GO:0005737">
    <property type="term" value="C:cytoplasm"/>
    <property type="evidence" value="ECO:0007669"/>
    <property type="project" value="UniProtKB-ARBA"/>
</dbReference>
<feature type="compositionally biased region" description="Polar residues" evidence="2">
    <location>
        <begin position="540"/>
        <end position="574"/>
    </location>
</feature>
<feature type="compositionally biased region" description="Polar residues" evidence="2">
    <location>
        <begin position="499"/>
        <end position="529"/>
    </location>
</feature>
<keyword evidence="1" id="KW-0343">GTPase activation</keyword>
<gene>
    <name evidence="4" type="ORF">LOD99_13009</name>
</gene>
<dbReference type="PANTHER" id="PTHR22957">
    <property type="entry name" value="TBC1 DOMAIN FAMILY MEMBER GTPASE-ACTIVATING PROTEIN"/>
    <property type="match status" value="1"/>
</dbReference>
<feature type="region of interest" description="Disordered" evidence="2">
    <location>
        <begin position="475"/>
        <end position="574"/>
    </location>
</feature>
<feature type="region of interest" description="Disordered" evidence="2">
    <location>
        <begin position="666"/>
        <end position="740"/>
    </location>
</feature>
<accession>A0AAV7JAL5</accession>
<feature type="region of interest" description="Disordered" evidence="2">
    <location>
        <begin position="164"/>
        <end position="184"/>
    </location>
</feature>
<organism evidence="4 5">
    <name type="scientific">Oopsacas minuta</name>
    <dbReference type="NCBI Taxonomy" id="111878"/>
    <lineage>
        <taxon>Eukaryota</taxon>
        <taxon>Metazoa</taxon>
        <taxon>Porifera</taxon>
        <taxon>Hexactinellida</taxon>
        <taxon>Hexasterophora</taxon>
        <taxon>Lyssacinosida</taxon>
        <taxon>Leucopsacidae</taxon>
        <taxon>Oopsacas</taxon>
    </lineage>
</organism>
<evidence type="ECO:0000256" key="1">
    <source>
        <dbReference type="ARBA" id="ARBA00022468"/>
    </source>
</evidence>
<feature type="compositionally biased region" description="Basic and acidic residues" evidence="2">
    <location>
        <begin position="164"/>
        <end position="175"/>
    </location>
</feature>
<dbReference type="InterPro" id="IPR035969">
    <property type="entry name" value="Rab-GAP_TBC_sf"/>
</dbReference>
<dbReference type="Gene3D" id="1.10.472.80">
    <property type="entry name" value="Ypt/Rab-GAP domain of gyp1p, domain 3"/>
    <property type="match status" value="1"/>
</dbReference>
<name>A0AAV7JAL5_9METZ</name>
<dbReference type="InterPro" id="IPR000195">
    <property type="entry name" value="Rab-GAP-TBC_dom"/>
</dbReference>
<protein>
    <recommendedName>
        <fullName evidence="3">Rab-GAP TBC domain-containing protein</fullName>
    </recommendedName>
</protein>
<dbReference type="Proteomes" id="UP001165289">
    <property type="component" value="Unassembled WGS sequence"/>
</dbReference>
<evidence type="ECO:0000256" key="2">
    <source>
        <dbReference type="SAM" id="MobiDB-lite"/>
    </source>
</evidence>